<keyword evidence="2 4" id="KW-1133">Transmembrane helix</keyword>
<dbReference type="VEuPathDB" id="VectorBase:AGAP002109"/>
<evidence type="ECO:0000256" key="1">
    <source>
        <dbReference type="ARBA" id="ARBA00022692"/>
    </source>
</evidence>
<feature type="transmembrane region" description="Helical" evidence="4">
    <location>
        <begin position="196"/>
        <end position="216"/>
    </location>
</feature>
<evidence type="ECO:0000256" key="4">
    <source>
        <dbReference type="RuleBase" id="RU367022"/>
    </source>
</evidence>
<protein>
    <recommendedName>
        <fullName evidence="4">Copper transport protein</fullName>
    </recommendedName>
</protein>
<dbReference type="EnsemblMetazoa" id="AGAP002109-RA">
    <property type="protein sequence ID" value="AGAP002109-PA"/>
    <property type="gene ID" value="AGAP002109"/>
</dbReference>
<keyword evidence="3 4" id="KW-0472">Membrane</keyword>
<dbReference type="AlphaFoldDB" id="A0A1S4GEK0"/>
<keyword evidence="4" id="KW-0187">Copper transport</keyword>
<evidence type="ECO:0000256" key="2">
    <source>
        <dbReference type="ARBA" id="ARBA00022989"/>
    </source>
</evidence>
<feature type="region of interest" description="Disordered" evidence="5">
    <location>
        <begin position="1"/>
        <end position="56"/>
    </location>
</feature>
<feature type="compositionally biased region" description="Basic and acidic residues" evidence="5">
    <location>
        <begin position="1"/>
        <end position="10"/>
    </location>
</feature>
<dbReference type="InterPro" id="IPR007274">
    <property type="entry name" value="Cop_transporter"/>
</dbReference>
<name>A0A1S4GEK0_ANOGA</name>
<dbReference type="PANTHER" id="PTHR12483:SF115">
    <property type="entry name" value="COPPER TRANSPORT PROTEIN"/>
    <property type="match status" value="1"/>
</dbReference>
<keyword evidence="1 4" id="KW-0812">Transmembrane</keyword>
<reference evidence="6 7" key="2">
    <citation type="journal article" date="2004" name="Trends Parasitol.">
        <title>The Anopheles gambiae genome: an update.</title>
        <authorList>
            <person name="Mongin E."/>
            <person name="Louis C."/>
            <person name="Holt R.A."/>
            <person name="Birney E."/>
            <person name="Collins F.H."/>
        </authorList>
    </citation>
    <scope>NUCLEOTIDE SEQUENCE [LARGE SCALE GENOMIC DNA]</scope>
    <source>
        <strain evidence="6 7">PEST</strain>
    </source>
</reference>
<feature type="transmembrane region" description="Helical" evidence="4">
    <location>
        <begin position="92"/>
        <end position="110"/>
    </location>
</feature>
<organism evidence="6 7">
    <name type="scientific">Anopheles gambiae</name>
    <name type="common">African malaria mosquito</name>
    <dbReference type="NCBI Taxonomy" id="7165"/>
    <lineage>
        <taxon>Eukaryota</taxon>
        <taxon>Metazoa</taxon>
        <taxon>Ecdysozoa</taxon>
        <taxon>Arthropoda</taxon>
        <taxon>Hexapoda</taxon>
        <taxon>Insecta</taxon>
        <taxon>Pterygota</taxon>
        <taxon>Neoptera</taxon>
        <taxon>Endopterygota</taxon>
        <taxon>Diptera</taxon>
        <taxon>Nematocera</taxon>
        <taxon>Culicoidea</taxon>
        <taxon>Culicidae</taxon>
        <taxon>Anophelinae</taxon>
        <taxon>Anopheles</taxon>
    </lineage>
</organism>
<dbReference type="GO" id="GO:0016020">
    <property type="term" value="C:membrane"/>
    <property type="evidence" value="ECO:0007669"/>
    <property type="project" value="UniProtKB-SubCell"/>
</dbReference>
<feature type="compositionally biased region" description="Basic and acidic residues" evidence="5">
    <location>
        <begin position="29"/>
        <end position="44"/>
    </location>
</feature>
<keyword evidence="4" id="KW-0406">Ion transport</keyword>
<proteinExistence type="inferred from homology"/>
<evidence type="ECO:0000313" key="7">
    <source>
        <dbReference type="Proteomes" id="UP000007062"/>
    </source>
</evidence>
<dbReference type="VEuPathDB" id="VectorBase:AGAMI1_003976"/>
<evidence type="ECO:0000256" key="3">
    <source>
        <dbReference type="ARBA" id="ARBA00023136"/>
    </source>
</evidence>
<keyword evidence="4" id="KW-0186">Copper</keyword>
<dbReference type="Proteomes" id="UP000007062">
    <property type="component" value="Chromosome 2R"/>
</dbReference>
<dbReference type="Pfam" id="PF04145">
    <property type="entry name" value="Ctr"/>
    <property type="match status" value="1"/>
</dbReference>
<dbReference type="EMBL" id="AAAB01008987">
    <property type="status" value="NOT_ANNOTATED_CDS"/>
    <property type="molecule type" value="Genomic_DNA"/>
</dbReference>
<dbReference type="FunCoup" id="A0A1S4GEK0">
    <property type="interactions" value="403"/>
</dbReference>
<accession>A0A1S4GEK0</accession>
<sequence>MDHSEHHDYSQHANMSSGGAHAGHTGHGTVDHSAHDHTMMDHGAHDHHHGAAGGMGAASPAGMVHHMMSMSFHGGYDETILFEQWKIDSLSGLLWSMLLIFVMAALYEGLKYYREHLFWRTYNALQYRPVTVTEKSNGNGVTVAGGTATDDRAGGAGVGDGLNGASGTGTSAEEGARIVHMVGEVIHKQPPTMLSLMHLFQTLLHILQVTLSFLLMLIFMTYNTWLCLAVVLGAALGYFLFGWKKSVIVDPPPPPPPPPHPAIGNTAFCLALAPMVVTSTRPDVLP</sequence>
<reference evidence="6" key="3">
    <citation type="submission" date="2020-05" db="UniProtKB">
        <authorList>
            <consortium name="EnsemblMetazoa"/>
        </authorList>
    </citation>
    <scope>IDENTIFICATION</scope>
    <source>
        <strain evidence="6">PEST</strain>
    </source>
</reference>
<dbReference type="GO" id="GO:0005375">
    <property type="term" value="F:copper ion transmembrane transporter activity"/>
    <property type="evidence" value="ECO:0007669"/>
    <property type="project" value="UniProtKB-UniRule"/>
</dbReference>
<evidence type="ECO:0000256" key="5">
    <source>
        <dbReference type="SAM" id="MobiDB-lite"/>
    </source>
</evidence>
<dbReference type="InParanoid" id="A0A1S4GEK0"/>
<comment type="subcellular location">
    <subcellularLocation>
        <location evidence="4">Membrane</location>
        <topology evidence="4">Multi-pass membrane protein</topology>
    </subcellularLocation>
</comment>
<feature type="transmembrane region" description="Helical" evidence="4">
    <location>
        <begin position="222"/>
        <end position="241"/>
    </location>
</feature>
<keyword evidence="7" id="KW-1185">Reference proteome</keyword>
<keyword evidence="4" id="KW-0813">Transport</keyword>
<reference evidence="6 7" key="1">
    <citation type="journal article" date="2002" name="Science">
        <title>The genome sequence of the malaria mosquito Anopheles gambiae.</title>
        <authorList>
            <person name="Holt R.A."/>
            <person name="Subramanian G.M."/>
            <person name="Halpern A."/>
            <person name="Sutton G.G."/>
            <person name="Charlab R."/>
            <person name="Nusskern D.R."/>
            <person name="Wincker P."/>
            <person name="Clark A.G."/>
            <person name="Ribeiro J.M."/>
            <person name="Wides R."/>
            <person name="Salzberg S.L."/>
            <person name="Loftus B."/>
            <person name="Yandell M."/>
            <person name="Majoros W.H."/>
            <person name="Rusch D.B."/>
            <person name="Lai Z."/>
            <person name="Kraft C.L."/>
            <person name="Abril J.F."/>
            <person name="Anthouard V."/>
            <person name="Arensburger P."/>
            <person name="Atkinson P.W."/>
            <person name="Baden H."/>
            <person name="de Berardinis V."/>
            <person name="Baldwin D."/>
            <person name="Benes V."/>
            <person name="Biedler J."/>
            <person name="Blass C."/>
            <person name="Bolanos R."/>
            <person name="Boscus D."/>
            <person name="Barnstead M."/>
            <person name="Cai S."/>
            <person name="Center A."/>
            <person name="Chaturverdi K."/>
            <person name="Christophides G.K."/>
            <person name="Chrystal M.A."/>
            <person name="Clamp M."/>
            <person name="Cravchik A."/>
            <person name="Curwen V."/>
            <person name="Dana A."/>
            <person name="Delcher A."/>
            <person name="Dew I."/>
            <person name="Evans C.A."/>
            <person name="Flanigan M."/>
            <person name="Grundschober-Freimoser A."/>
            <person name="Friedli L."/>
            <person name="Gu Z."/>
            <person name="Guan P."/>
            <person name="Guigo R."/>
            <person name="Hillenmeyer M.E."/>
            <person name="Hladun S.L."/>
            <person name="Hogan J.R."/>
            <person name="Hong Y.S."/>
            <person name="Hoover J."/>
            <person name="Jaillon O."/>
            <person name="Ke Z."/>
            <person name="Kodira C."/>
            <person name="Kokoza E."/>
            <person name="Koutsos A."/>
            <person name="Letunic I."/>
            <person name="Levitsky A."/>
            <person name="Liang Y."/>
            <person name="Lin J.J."/>
            <person name="Lobo N.F."/>
            <person name="Lopez J.R."/>
            <person name="Malek J.A."/>
            <person name="McIntosh T.C."/>
            <person name="Meister S."/>
            <person name="Miller J."/>
            <person name="Mobarry C."/>
            <person name="Mongin E."/>
            <person name="Murphy S.D."/>
            <person name="O'Brochta D.A."/>
            <person name="Pfannkoch C."/>
            <person name="Qi R."/>
            <person name="Regier M.A."/>
            <person name="Remington K."/>
            <person name="Shao H."/>
            <person name="Sharakhova M.V."/>
            <person name="Sitter C.D."/>
            <person name="Shetty J."/>
            <person name="Smith T.J."/>
            <person name="Strong R."/>
            <person name="Sun J."/>
            <person name="Thomasova D."/>
            <person name="Ton L.Q."/>
            <person name="Topalis P."/>
            <person name="Tu Z."/>
            <person name="Unger M.F."/>
            <person name="Walenz B."/>
            <person name="Wang A."/>
            <person name="Wang J."/>
            <person name="Wang M."/>
            <person name="Wang X."/>
            <person name="Woodford K.J."/>
            <person name="Wortman J.R."/>
            <person name="Wu M."/>
            <person name="Yao A."/>
            <person name="Zdobnov E.M."/>
            <person name="Zhang H."/>
            <person name="Zhao Q."/>
            <person name="Zhao S."/>
            <person name="Zhu S.C."/>
            <person name="Zhimulev I."/>
            <person name="Coluzzi M."/>
            <person name="della Torre A."/>
            <person name="Roth C.W."/>
            <person name="Louis C."/>
            <person name="Kalush F."/>
            <person name="Mural R.J."/>
            <person name="Myers E.W."/>
            <person name="Adams M.D."/>
            <person name="Smith H.O."/>
            <person name="Broder S."/>
            <person name="Gardner M.J."/>
            <person name="Fraser C.M."/>
            <person name="Birney E."/>
            <person name="Bork P."/>
            <person name="Brey P.T."/>
            <person name="Venter J.C."/>
            <person name="Weissenbach J."/>
            <person name="Kafatos F.C."/>
            <person name="Collins F.H."/>
            <person name="Hoffman S.L."/>
        </authorList>
    </citation>
    <scope>NUCLEOTIDE SEQUENCE [LARGE SCALE GENOMIC DNA]</scope>
    <source>
        <strain evidence="6 7">PEST</strain>
    </source>
</reference>
<comment type="similarity">
    <text evidence="4">Belongs to the copper transporter (Ctr) (TC 1.A.56) family. SLC31A subfamily.</text>
</comment>
<evidence type="ECO:0000313" key="6">
    <source>
        <dbReference type="EnsemblMetazoa" id="AGAP002109-PA"/>
    </source>
</evidence>
<dbReference type="PANTHER" id="PTHR12483">
    <property type="entry name" value="SOLUTE CARRIER FAMILY 31 COPPER TRANSPORTERS"/>
    <property type="match status" value="1"/>
</dbReference>